<name>A0A3B1DH70_9ZZZZ</name>
<dbReference type="EMBL" id="UOGJ01000049">
    <property type="protein sequence ID" value="VAX35384.1"/>
    <property type="molecule type" value="Genomic_DNA"/>
</dbReference>
<accession>A0A3B1DH70</accession>
<dbReference type="AlphaFoldDB" id="A0A3B1DH70"/>
<reference evidence="1" key="1">
    <citation type="submission" date="2018-06" db="EMBL/GenBank/DDBJ databases">
        <authorList>
            <person name="Zhirakovskaya E."/>
        </authorList>
    </citation>
    <scope>NUCLEOTIDE SEQUENCE</scope>
</reference>
<protein>
    <recommendedName>
        <fullName evidence="2">Peptidase M48 domain-containing protein</fullName>
    </recommendedName>
</protein>
<proteinExistence type="predicted"/>
<evidence type="ECO:0000313" key="1">
    <source>
        <dbReference type="EMBL" id="VAX35384.1"/>
    </source>
</evidence>
<sequence length="193" mass="22010">MRNKPFLVKFFLIISVFSISLCFAQEAIVVSNQKDKARAYLKEFCSVSFPLYYPKTYTAIENVMASIPEDVFAALTNRRRPVLFTEYHTVGIGRFANSSEISVLPDDIPAFQEGMTLIKLSTELEGVDEPQAIEGVVAHELAHRFLEHAHKKTERCQREREANRLIQTWGFQEAFQLAKVKFGRKEGEKSGCD</sequence>
<gene>
    <name evidence="1" type="ORF">MNBD_UNCLBAC01-1405</name>
</gene>
<evidence type="ECO:0008006" key="2">
    <source>
        <dbReference type="Google" id="ProtNLM"/>
    </source>
</evidence>
<organism evidence="1">
    <name type="scientific">hydrothermal vent metagenome</name>
    <dbReference type="NCBI Taxonomy" id="652676"/>
    <lineage>
        <taxon>unclassified sequences</taxon>
        <taxon>metagenomes</taxon>
        <taxon>ecological metagenomes</taxon>
    </lineage>
</organism>